<keyword evidence="3" id="KW-1185">Reference proteome</keyword>
<dbReference type="RefSeq" id="WP_169505686.1">
    <property type="nucleotide sequence ID" value="NZ_JABBPN010000013.1"/>
</dbReference>
<dbReference type="AlphaFoldDB" id="A0A848M7D5"/>
<protein>
    <recommendedName>
        <fullName evidence="4">Ni2+-binding GTPase</fullName>
    </recommendedName>
</protein>
<feature type="compositionally biased region" description="Basic and acidic residues" evidence="1">
    <location>
        <begin position="54"/>
        <end position="69"/>
    </location>
</feature>
<dbReference type="Proteomes" id="UP000565468">
    <property type="component" value="Unassembled WGS sequence"/>
</dbReference>
<name>A0A848M7D5_PAELE</name>
<sequence>MSEHESEWKQRIAELEQDQKLTPEAREIMQHLLNEVERLTLQNKNLRRAALKSTKQDRMSTKLKDALYE</sequence>
<proteinExistence type="predicted"/>
<dbReference type="EMBL" id="JABBPN010000013">
    <property type="protein sequence ID" value="NMO96897.1"/>
    <property type="molecule type" value="Genomic_DNA"/>
</dbReference>
<comment type="caution">
    <text evidence="2">The sequence shown here is derived from an EMBL/GenBank/DDBJ whole genome shotgun (WGS) entry which is preliminary data.</text>
</comment>
<gene>
    <name evidence="2" type="ORF">HII30_14115</name>
</gene>
<evidence type="ECO:0000313" key="2">
    <source>
        <dbReference type="EMBL" id="NMO96897.1"/>
    </source>
</evidence>
<organism evidence="2 3">
    <name type="scientific">Paenibacillus lemnae</name>
    <dbReference type="NCBI Taxonomy" id="1330551"/>
    <lineage>
        <taxon>Bacteria</taxon>
        <taxon>Bacillati</taxon>
        <taxon>Bacillota</taxon>
        <taxon>Bacilli</taxon>
        <taxon>Bacillales</taxon>
        <taxon>Paenibacillaceae</taxon>
        <taxon>Paenibacillus</taxon>
    </lineage>
</organism>
<reference evidence="2 3" key="1">
    <citation type="submission" date="2020-04" db="EMBL/GenBank/DDBJ databases">
        <title>Paenibacillus algicola sp. nov., a novel marine bacterium producing alginate lyase.</title>
        <authorList>
            <person name="Huang H."/>
        </authorList>
    </citation>
    <scope>NUCLEOTIDE SEQUENCE [LARGE SCALE GENOMIC DNA]</scope>
    <source>
        <strain evidence="2 3">L7-75</strain>
    </source>
</reference>
<evidence type="ECO:0000256" key="1">
    <source>
        <dbReference type="SAM" id="MobiDB-lite"/>
    </source>
</evidence>
<feature type="region of interest" description="Disordered" evidence="1">
    <location>
        <begin position="50"/>
        <end position="69"/>
    </location>
</feature>
<evidence type="ECO:0000313" key="3">
    <source>
        <dbReference type="Proteomes" id="UP000565468"/>
    </source>
</evidence>
<accession>A0A848M7D5</accession>
<evidence type="ECO:0008006" key="4">
    <source>
        <dbReference type="Google" id="ProtNLM"/>
    </source>
</evidence>